<keyword evidence="3" id="KW-1185">Reference proteome</keyword>
<dbReference type="OrthoDB" id="9125981at2"/>
<reference evidence="2 3" key="1">
    <citation type="submission" date="2019-03" db="EMBL/GenBank/DDBJ databases">
        <title>Draft Genome Sequence of Duganella callidus sp. nov., a Novel Duganella Species Isolated from Cultivated Soil.</title>
        <authorList>
            <person name="Raths R."/>
            <person name="Peta V."/>
            <person name="Bucking H."/>
        </authorList>
    </citation>
    <scope>NUCLEOTIDE SEQUENCE [LARGE SCALE GENOMIC DNA]</scope>
    <source>
        <strain evidence="2 3">DN04</strain>
    </source>
</reference>
<gene>
    <name evidence="2" type="ORF">E4L98_21035</name>
</gene>
<sequence>MMVCNRISELLGLICHPLTDDGSVAMIESPFKYPDGDGVPIFVEKLGPQLRFFDDGGALLHLMGRGLSMDDNRKTKFVKTIAEQYQVSLSDLGELEIWSSEEAAPAAFANYISTMLALAKWEADQVGVSTDISLLLDEVAIYLQAWRPTARISAGPEYTGISGHIYRLDFSIDSDAVIAITPHHTSVGAAAKKLLDIRAVPAYRELKVIVIMDDRREPDAAHREGRVLDSVGNVMMMTSLERRAGGAHSIEN</sequence>
<dbReference type="Proteomes" id="UP000297729">
    <property type="component" value="Unassembled WGS sequence"/>
</dbReference>
<evidence type="ECO:0000313" key="3">
    <source>
        <dbReference type="Proteomes" id="UP000297729"/>
    </source>
</evidence>
<accession>A0A4Y9S6Y7</accession>
<dbReference type="EMBL" id="SPVG01000210">
    <property type="protein sequence ID" value="TFW17257.1"/>
    <property type="molecule type" value="Genomic_DNA"/>
</dbReference>
<dbReference type="RefSeq" id="WP_135203501.1">
    <property type="nucleotide sequence ID" value="NZ_SPVG01000210.1"/>
</dbReference>
<dbReference type="Pfam" id="PF08861">
    <property type="entry name" value="DUF1828"/>
    <property type="match status" value="1"/>
</dbReference>
<name>A0A4Y9S6Y7_9BURK</name>
<dbReference type="InterPro" id="IPR014960">
    <property type="entry name" value="DUF1828"/>
</dbReference>
<organism evidence="2 3">
    <name type="scientific">Duganella callida</name>
    <dbReference type="NCBI Taxonomy" id="2561932"/>
    <lineage>
        <taxon>Bacteria</taxon>
        <taxon>Pseudomonadati</taxon>
        <taxon>Pseudomonadota</taxon>
        <taxon>Betaproteobacteria</taxon>
        <taxon>Burkholderiales</taxon>
        <taxon>Oxalobacteraceae</taxon>
        <taxon>Telluria group</taxon>
        <taxon>Duganella</taxon>
    </lineage>
</organism>
<evidence type="ECO:0000313" key="2">
    <source>
        <dbReference type="EMBL" id="TFW17257.1"/>
    </source>
</evidence>
<protein>
    <submittedName>
        <fullName evidence="2">DUF1828 domain-containing protein</fullName>
    </submittedName>
</protein>
<evidence type="ECO:0000259" key="1">
    <source>
        <dbReference type="Pfam" id="PF08861"/>
    </source>
</evidence>
<dbReference type="AlphaFoldDB" id="A0A4Y9S6Y7"/>
<proteinExistence type="predicted"/>
<feature type="domain" description="DUF1828" evidence="1">
    <location>
        <begin position="29"/>
        <end position="117"/>
    </location>
</feature>
<comment type="caution">
    <text evidence="2">The sequence shown here is derived from an EMBL/GenBank/DDBJ whole genome shotgun (WGS) entry which is preliminary data.</text>
</comment>